<protein>
    <submittedName>
        <fullName evidence="9">Taurine transport system permease protein</fullName>
    </submittedName>
</protein>
<keyword evidence="4 7" id="KW-0812">Transmembrane</keyword>
<dbReference type="CDD" id="cd06261">
    <property type="entry name" value="TM_PBP2"/>
    <property type="match status" value="1"/>
</dbReference>
<feature type="transmembrane region" description="Helical" evidence="7">
    <location>
        <begin position="27"/>
        <end position="46"/>
    </location>
</feature>
<gene>
    <name evidence="9" type="ORF">CLV54_0247</name>
</gene>
<dbReference type="GO" id="GO:0005886">
    <property type="term" value="C:plasma membrane"/>
    <property type="evidence" value="ECO:0007669"/>
    <property type="project" value="UniProtKB-SubCell"/>
</dbReference>
<dbReference type="PANTHER" id="PTHR30151:SF0">
    <property type="entry name" value="ABC TRANSPORTER PERMEASE PROTEIN MJ0413-RELATED"/>
    <property type="match status" value="1"/>
</dbReference>
<dbReference type="InterPro" id="IPR000515">
    <property type="entry name" value="MetI-like"/>
</dbReference>
<evidence type="ECO:0000256" key="5">
    <source>
        <dbReference type="ARBA" id="ARBA00022989"/>
    </source>
</evidence>
<keyword evidence="2 7" id="KW-0813">Transport</keyword>
<evidence type="ECO:0000313" key="9">
    <source>
        <dbReference type="EMBL" id="PJJ65218.1"/>
    </source>
</evidence>
<evidence type="ECO:0000256" key="2">
    <source>
        <dbReference type="ARBA" id="ARBA00022448"/>
    </source>
</evidence>
<accession>A0A2M9C3W8</accession>
<feature type="domain" description="ABC transmembrane type-1" evidence="8">
    <location>
        <begin position="79"/>
        <end position="259"/>
    </location>
</feature>
<name>A0A2M9C3W8_9MICO</name>
<dbReference type="GO" id="GO:0055085">
    <property type="term" value="P:transmembrane transport"/>
    <property type="evidence" value="ECO:0007669"/>
    <property type="project" value="InterPro"/>
</dbReference>
<proteinExistence type="inferred from homology"/>
<dbReference type="PROSITE" id="PS50928">
    <property type="entry name" value="ABC_TM1"/>
    <property type="match status" value="1"/>
</dbReference>
<sequence>MTQPSIRSVPVSAARDAAAPRRRTTNWGPAVSVGVIVVLLVLWWVLTTGTETIKQLFFPSPESLWQGVTTLNVRLLQDAGATLVRVLVSWIVGSALGVLVGLLMARSRWLMYALTPIIEAVRPVPPVALIPFVILWFGIGDSGKIFLGALACFMVMVVNTTVAVTNVPPVYVQAARSLGAGSGAIYRSVVFPAIVPEILSGFRIGSALAFAVVVAAEFQGADAGIGRLIMQASRTLNTSVVLLGTVVIAVMAVLLDLLISRLSAYVTRWSSNR</sequence>
<dbReference type="EMBL" id="PGFB01000001">
    <property type="protein sequence ID" value="PJJ65218.1"/>
    <property type="molecule type" value="Genomic_DNA"/>
</dbReference>
<dbReference type="SUPFAM" id="SSF161098">
    <property type="entry name" value="MetI-like"/>
    <property type="match status" value="1"/>
</dbReference>
<feature type="transmembrane region" description="Helical" evidence="7">
    <location>
        <begin position="83"/>
        <end position="105"/>
    </location>
</feature>
<keyword evidence="3" id="KW-1003">Cell membrane</keyword>
<dbReference type="InterPro" id="IPR035906">
    <property type="entry name" value="MetI-like_sf"/>
</dbReference>
<comment type="similarity">
    <text evidence="7">Belongs to the binding-protein-dependent transport system permease family.</text>
</comment>
<evidence type="ECO:0000259" key="8">
    <source>
        <dbReference type="PROSITE" id="PS50928"/>
    </source>
</evidence>
<feature type="transmembrane region" description="Helical" evidence="7">
    <location>
        <begin position="117"/>
        <end position="139"/>
    </location>
</feature>
<dbReference type="Proteomes" id="UP000230161">
    <property type="component" value="Unassembled WGS sequence"/>
</dbReference>
<reference evidence="9 10" key="1">
    <citation type="submission" date="2017-11" db="EMBL/GenBank/DDBJ databases">
        <title>Genomic Encyclopedia of Archaeal and Bacterial Type Strains, Phase II (KMG-II): From Individual Species to Whole Genera.</title>
        <authorList>
            <person name="Goeker M."/>
        </authorList>
    </citation>
    <scope>NUCLEOTIDE SEQUENCE [LARGE SCALE GENOMIC DNA]</scope>
    <source>
        <strain evidence="9 10">DSM 25625</strain>
    </source>
</reference>
<feature type="transmembrane region" description="Helical" evidence="7">
    <location>
        <begin position="236"/>
        <end position="259"/>
    </location>
</feature>
<dbReference type="Gene3D" id="1.10.3720.10">
    <property type="entry name" value="MetI-like"/>
    <property type="match status" value="1"/>
</dbReference>
<evidence type="ECO:0000256" key="1">
    <source>
        <dbReference type="ARBA" id="ARBA00004651"/>
    </source>
</evidence>
<comment type="subcellular location">
    <subcellularLocation>
        <location evidence="1 7">Cell membrane</location>
        <topology evidence="1 7">Multi-pass membrane protein</topology>
    </subcellularLocation>
</comment>
<evidence type="ECO:0000256" key="4">
    <source>
        <dbReference type="ARBA" id="ARBA00022692"/>
    </source>
</evidence>
<comment type="caution">
    <text evidence="9">The sequence shown here is derived from an EMBL/GenBank/DDBJ whole genome shotgun (WGS) entry which is preliminary data.</text>
</comment>
<feature type="transmembrane region" description="Helical" evidence="7">
    <location>
        <begin position="145"/>
        <end position="168"/>
    </location>
</feature>
<keyword evidence="5 7" id="KW-1133">Transmembrane helix</keyword>
<organism evidence="9 10">
    <name type="scientific">Compostimonas suwonensis</name>
    <dbReference type="NCBI Taxonomy" id="1048394"/>
    <lineage>
        <taxon>Bacteria</taxon>
        <taxon>Bacillati</taxon>
        <taxon>Actinomycetota</taxon>
        <taxon>Actinomycetes</taxon>
        <taxon>Micrococcales</taxon>
        <taxon>Microbacteriaceae</taxon>
        <taxon>Compostimonas</taxon>
    </lineage>
</organism>
<keyword evidence="10" id="KW-1185">Reference proteome</keyword>
<dbReference type="PANTHER" id="PTHR30151">
    <property type="entry name" value="ALKANE SULFONATE ABC TRANSPORTER-RELATED, MEMBRANE SUBUNIT"/>
    <property type="match status" value="1"/>
</dbReference>
<dbReference type="Pfam" id="PF00528">
    <property type="entry name" value="BPD_transp_1"/>
    <property type="match status" value="1"/>
</dbReference>
<evidence type="ECO:0000256" key="3">
    <source>
        <dbReference type="ARBA" id="ARBA00022475"/>
    </source>
</evidence>
<keyword evidence="6 7" id="KW-0472">Membrane</keyword>
<evidence type="ECO:0000313" key="10">
    <source>
        <dbReference type="Proteomes" id="UP000230161"/>
    </source>
</evidence>
<dbReference type="AlphaFoldDB" id="A0A2M9C3W8"/>
<evidence type="ECO:0000256" key="6">
    <source>
        <dbReference type="ARBA" id="ARBA00023136"/>
    </source>
</evidence>
<evidence type="ECO:0000256" key="7">
    <source>
        <dbReference type="RuleBase" id="RU363032"/>
    </source>
</evidence>